<dbReference type="InterPro" id="IPR025877">
    <property type="entry name" value="MobA-like_NTP_Trfase"/>
</dbReference>
<dbReference type="SUPFAM" id="SSF53448">
    <property type="entry name" value="Nucleotide-diphospho-sugar transferases"/>
    <property type="match status" value="1"/>
</dbReference>
<keyword evidence="3" id="KW-1185">Reference proteome</keyword>
<evidence type="ECO:0000259" key="1">
    <source>
        <dbReference type="Pfam" id="PF12804"/>
    </source>
</evidence>
<reference evidence="2 3" key="1">
    <citation type="submission" date="2019-04" db="EMBL/GenBank/DDBJ databases">
        <title>Cohnella sp. nov. isolated from preserved vegetables.</title>
        <authorList>
            <person name="Lin S.-Y."/>
            <person name="Hung M.-H."/>
            <person name="Young C.-C."/>
        </authorList>
    </citation>
    <scope>NUCLEOTIDE SEQUENCE [LARGE SCALE GENOMIC DNA]</scope>
    <source>
        <strain evidence="2 3">CC-MHH1044</strain>
    </source>
</reference>
<dbReference type="GO" id="GO:0016779">
    <property type="term" value="F:nucleotidyltransferase activity"/>
    <property type="evidence" value="ECO:0007669"/>
    <property type="project" value="UniProtKB-ARBA"/>
</dbReference>
<organism evidence="2 3">
    <name type="scientific">Cohnella fermenti</name>
    <dbReference type="NCBI Taxonomy" id="2565925"/>
    <lineage>
        <taxon>Bacteria</taxon>
        <taxon>Bacillati</taxon>
        <taxon>Bacillota</taxon>
        <taxon>Bacilli</taxon>
        <taxon>Bacillales</taxon>
        <taxon>Paenibacillaceae</taxon>
        <taxon>Cohnella</taxon>
    </lineage>
</organism>
<sequence>MKVTAVYLAAGMSRRMGEPKLSLELAPGRALGGAALAALLACSGIGEIVAVTREEDELAWLAGIAAGEAARRLDVVRCSEAALGMSHSIRCGLERALAGAPDAILIVLADQPFVTAFDLGRLLALGLDEEAEYAACGRSGAAHPPVLFKRGMFAELCRLSGDEGARRLLQGGARRGLLLESCEDALFVDVDTREDWERAVALAESKGLE</sequence>
<dbReference type="AlphaFoldDB" id="A0A4S4C1D3"/>
<dbReference type="Pfam" id="PF12804">
    <property type="entry name" value="NTP_transf_3"/>
    <property type="match status" value="1"/>
</dbReference>
<accession>A0A4S4C1D3</accession>
<protein>
    <submittedName>
        <fullName evidence="2">Nucleotidyltransferase family protein</fullName>
    </submittedName>
</protein>
<proteinExistence type="predicted"/>
<dbReference type="CDD" id="cd04182">
    <property type="entry name" value="GT_2_like_f"/>
    <property type="match status" value="1"/>
</dbReference>
<gene>
    <name evidence="2" type="ORF">E6C55_09370</name>
</gene>
<dbReference type="Gene3D" id="3.90.550.10">
    <property type="entry name" value="Spore Coat Polysaccharide Biosynthesis Protein SpsA, Chain A"/>
    <property type="match status" value="1"/>
</dbReference>
<keyword evidence="2" id="KW-0808">Transferase</keyword>
<name>A0A4S4C1D3_9BACL</name>
<dbReference type="Proteomes" id="UP000310636">
    <property type="component" value="Unassembled WGS sequence"/>
</dbReference>
<dbReference type="PANTHER" id="PTHR43777:SF1">
    <property type="entry name" value="MOLYBDENUM COFACTOR CYTIDYLYLTRANSFERASE"/>
    <property type="match status" value="1"/>
</dbReference>
<feature type="domain" description="MobA-like NTP transferase" evidence="1">
    <location>
        <begin position="5"/>
        <end position="170"/>
    </location>
</feature>
<dbReference type="RefSeq" id="WP_136369518.1">
    <property type="nucleotide sequence ID" value="NZ_SSOB01000009.1"/>
</dbReference>
<dbReference type="PANTHER" id="PTHR43777">
    <property type="entry name" value="MOLYBDENUM COFACTOR CYTIDYLYLTRANSFERASE"/>
    <property type="match status" value="1"/>
</dbReference>
<dbReference type="OrthoDB" id="285216at2"/>
<evidence type="ECO:0000313" key="3">
    <source>
        <dbReference type="Proteomes" id="UP000310636"/>
    </source>
</evidence>
<dbReference type="EMBL" id="SSOB01000009">
    <property type="protein sequence ID" value="THF81308.1"/>
    <property type="molecule type" value="Genomic_DNA"/>
</dbReference>
<evidence type="ECO:0000313" key="2">
    <source>
        <dbReference type="EMBL" id="THF81308.1"/>
    </source>
</evidence>
<comment type="caution">
    <text evidence="2">The sequence shown here is derived from an EMBL/GenBank/DDBJ whole genome shotgun (WGS) entry which is preliminary data.</text>
</comment>
<dbReference type="InterPro" id="IPR029044">
    <property type="entry name" value="Nucleotide-diphossugar_trans"/>
</dbReference>